<sequence>MTPLMLAVKDNRTPILDRMIDLGSDVGARNNDNYNVIHIASMYSREDVVKLLLQKRGVDPYSTGGVSTPSCLHPSTILYILPKLRTIHS</sequence>
<dbReference type="EnsemblMetazoa" id="ENSAATROPT012425">
    <property type="protein sequence ID" value="ENSAATROPP011277"/>
    <property type="gene ID" value="ENSAATROPG010105"/>
</dbReference>
<dbReference type="InterPro" id="IPR002110">
    <property type="entry name" value="Ankyrin_rpt"/>
</dbReference>
<evidence type="ECO:0000256" key="1">
    <source>
        <dbReference type="PROSITE-ProRule" id="PRU00023"/>
    </source>
</evidence>
<dbReference type="SUPFAM" id="SSF48403">
    <property type="entry name" value="Ankyrin repeat"/>
    <property type="match status" value="1"/>
</dbReference>
<keyword evidence="3" id="KW-1185">Reference proteome</keyword>
<dbReference type="SMART" id="SM00248">
    <property type="entry name" value="ANK"/>
    <property type="match status" value="2"/>
</dbReference>
<dbReference type="Pfam" id="PF12796">
    <property type="entry name" value="Ank_2"/>
    <property type="match status" value="1"/>
</dbReference>
<keyword evidence="1" id="KW-0040">ANK repeat</keyword>
<dbReference type="AlphaFoldDB" id="A0AAG5DJ21"/>
<feature type="repeat" description="ANK" evidence="1">
    <location>
        <begin position="1"/>
        <end position="31"/>
    </location>
</feature>
<evidence type="ECO:0000313" key="3">
    <source>
        <dbReference type="Proteomes" id="UP000075880"/>
    </source>
</evidence>
<organism evidence="2 3">
    <name type="scientific">Anopheles atroparvus</name>
    <name type="common">European mosquito</name>
    <dbReference type="NCBI Taxonomy" id="41427"/>
    <lineage>
        <taxon>Eukaryota</taxon>
        <taxon>Metazoa</taxon>
        <taxon>Ecdysozoa</taxon>
        <taxon>Arthropoda</taxon>
        <taxon>Hexapoda</taxon>
        <taxon>Insecta</taxon>
        <taxon>Pterygota</taxon>
        <taxon>Neoptera</taxon>
        <taxon>Endopterygota</taxon>
        <taxon>Diptera</taxon>
        <taxon>Nematocera</taxon>
        <taxon>Culicoidea</taxon>
        <taxon>Culicidae</taxon>
        <taxon>Anophelinae</taxon>
        <taxon>Anopheles</taxon>
    </lineage>
</organism>
<dbReference type="Gene3D" id="1.25.40.20">
    <property type="entry name" value="Ankyrin repeat-containing domain"/>
    <property type="match status" value="1"/>
</dbReference>
<dbReference type="InterPro" id="IPR036770">
    <property type="entry name" value="Ankyrin_rpt-contain_sf"/>
</dbReference>
<dbReference type="PROSITE" id="PS50088">
    <property type="entry name" value="ANK_REPEAT"/>
    <property type="match status" value="1"/>
</dbReference>
<reference evidence="2" key="1">
    <citation type="submission" date="2024-04" db="UniProtKB">
        <authorList>
            <consortium name="EnsemblMetazoa"/>
        </authorList>
    </citation>
    <scope>IDENTIFICATION</scope>
    <source>
        <strain evidence="2">EBRO</strain>
    </source>
</reference>
<dbReference type="Proteomes" id="UP000075880">
    <property type="component" value="Unassembled WGS sequence"/>
</dbReference>
<protein>
    <submittedName>
        <fullName evidence="2">Uncharacterized protein</fullName>
    </submittedName>
</protein>
<evidence type="ECO:0000313" key="2">
    <source>
        <dbReference type="EnsemblMetazoa" id="ENSAATROPP011277"/>
    </source>
</evidence>
<name>A0AAG5DJ21_ANOAO</name>
<accession>A0AAG5DJ21</accession>
<dbReference type="PROSITE" id="PS50297">
    <property type="entry name" value="ANK_REP_REGION"/>
    <property type="match status" value="1"/>
</dbReference>
<proteinExistence type="predicted"/>